<keyword evidence="2" id="KW-1185">Reference proteome</keyword>
<dbReference type="EMBL" id="JBCITK010000001">
    <property type="protein sequence ID" value="MEN0642373.1"/>
    <property type="molecule type" value="Genomic_DNA"/>
</dbReference>
<gene>
    <name evidence="1" type="ORF">MKY91_04250</name>
</gene>
<accession>A0ABU9VEV6</accession>
<evidence type="ECO:0000313" key="2">
    <source>
        <dbReference type="Proteomes" id="UP001418796"/>
    </source>
</evidence>
<comment type="caution">
    <text evidence="1">The sequence shown here is derived from an EMBL/GenBank/DDBJ whole genome shotgun (WGS) entry which is preliminary data.</text>
</comment>
<protein>
    <recommendedName>
        <fullName evidence="3">SRPBCC family protein</fullName>
    </recommendedName>
</protein>
<organism evidence="1 2">
    <name type="scientific">Alkalicoccobacillus gibsonii</name>
    <dbReference type="NCBI Taxonomy" id="79881"/>
    <lineage>
        <taxon>Bacteria</taxon>
        <taxon>Bacillati</taxon>
        <taxon>Bacillota</taxon>
        <taxon>Bacilli</taxon>
        <taxon>Bacillales</taxon>
        <taxon>Bacillaceae</taxon>
        <taxon>Alkalicoccobacillus</taxon>
    </lineage>
</organism>
<dbReference type="Gene3D" id="3.30.530.20">
    <property type="match status" value="1"/>
</dbReference>
<dbReference type="SUPFAM" id="SSF55961">
    <property type="entry name" value="Bet v1-like"/>
    <property type="match status" value="1"/>
</dbReference>
<evidence type="ECO:0000313" key="1">
    <source>
        <dbReference type="EMBL" id="MEN0642373.1"/>
    </source>
</evidence>
<name>A0ABU9VEV6_9BACI</name>
<reference evidence="1 2" key="1">
    <citation type="submission" date="2024-03" db="EMBL/GenBank/DDBJ databases">
        <title>Bacilli Hybrid Assemblies.</title>
        <authorList>
            <person name="Kovac J."/>
        </authorList>
    </citation>
    <scope>NUCLEOTIDE SEQUENCE [LARGE SCALE GENOMIC DNA]</scope>
    <source>
        <strain evidence="1 2">FSL R7-0666</strain>
    </source>
</reference>
<proteinExistence type="predicted"/>
<dbReference type="Proteomes" id="UP001418796">
    <property type="component" value="Unassembled WGS sequence"/>
</dbReference>
<sequence length="162" mass="19091">MKEMICFTFEAMIDVPVDFVFACLNEDKHVLQWNDFIVENVYDGDEQDLKEGSIFITKQKVGKKIIELEGEYSKYNPPHAAEVKTSTKEGVGFTRYQLIDKGSQTHFKVEVAMIPRNMYYSILTKTFKWSFKLMYTEQFEKFVEYTRMQYKMSKGLPIELTP</sequence>
<evidence type="ECO:0008006" key="3">
    <source>
        <dbReference type="Google" id="ProtNLM"/>
    </source>
</evidence>
<dbReference type="RefSeq" id="WP_343129503.1">
    <property type="nucleotide sequence ID" value="NZ_JBCITK010000001.1"/>
</dbReference>
<dbReference type="InterPro" id="IPR023393">
    <property type="entry name" value="START-like_dom_sf"/>
</dbReference>